<dbReference type="Gene3D" id="1.10.3210.10">
    <property type="entry name" value="Hypothetical protein af1432"/>
    <property type="match status" value="1"/>
</dbReference>
<proteinExistence type="predicted"/>
<dbReference type="SUPFAM" id="SSF109604">
    <property type="entry name" value="HD-domain/PDEase-like"/>
    <property type="match status" value="1"/>
</dbReference>
<sequence>MVNYTLSAKSITDATQSAQFDLLIKNVPVPEIREILKHDDPINELYRLVRNDAALAALFLRVANSASLPVVKNFDDLKRAITKLGTLRSVNLIITYMLRQLLPSSAYDVSTQLIDYSIDTAIALDSIQRKPSSYITGIALFGGAMLVAGYADHMGINVTIGECTALNLELLPVFIRHWSFPEETLQAIELYLANDHSSIALAISAVAHKHRLSPFPGVDSSLPERQIIEVVSSINANLFF</sequence>
<accession>A0A5B8R295</accession>
<gene>
    <name evidence="2" type="ORF">D0436_22190</name>
</gene>
<feature type="domain" description="HDOD" evidence="1">
    <location>
        <begin position="37"/>
        <end position="130"/>
    </location>
</feature>
<evidence type="ECO:0000259" key="1">
    <source>
        <dbReference type="Pfam" id="PF08668"/>
    </source>
</evidence>
<dbReference type="InterPro" id="IPR013976">
    <property type="entry name" value="HDOD"/>
</dbReference>
<reference evidence="2" key="1">
    <citation type="journal article" date="2019" name="Ecotoxicol. Environ. Saf.">
        <title>Microbial characterization of heavy metal resistant bacterial strains isolated from an electroplating wastewater treatment plant.</title>
        <authorList>
            <person name="Cai X."/>
            <person name="Zheng X."/>
            <person name="Zhang D."/>
            <person name="Iqbal W."/>
            <person name="Liu C."/>
            <person name="Yang B."/>
            <person name="Zhao X."/>
            <person name="Lu X."/>
            <person name="Mao Y."/>
        </authorList>
    </citation>
    <scope>NUCLEOTIDE SEQUENCE [LARGE SCALE GENOMIC DNA]</scope>
    <source>
        <strain evidence="2">Ni1-3</strain>
    </source>
</reference>
<dbReference type="RefSeq" id="WP_011711554.1">
    <property type="nucleotide sequence ID" value="NZ_CP076856.1"/>
</dbReference>
<protein>
    <submittedName>
        <fullName evidence="2">HDOD domain-containing protein</fullName>
    </submittedName>
</protein>
<dbReference type="InterPro" id="IPR052340">
    <property type="entry name" value="RNase_Y/CdgJ"/>
</dbReference>
<name>A0A5B8R295_9GAMM</name>
<dbReference type="AlphaFoldDB" id="A0A5B8R295"/>
<dbReference type="Pfam" id="PF08668">
    <property type="entry name" value="HDOD"/>
    <property type="match status" value="1"/>
</dbReference>
<organism evidence="2">
    <name type="scientific">Shewanella decolorationis</name>
    <dbReference type="NCBI Taxonomy" id="256839"/>
    <lineage>
        <taxon>Bacteria</taxon>
        <taxon>Pseudomonadati</taxon>
        <taxon>Pseudomonadota</taxon>
        <taxon>Gammaproteobacteria</taxon>
        <taxon>Alteromonadales</taxon>
        <taxon>Shewanellaceae</taxon>
        <taxon>Shewanella</taxon>
    </lineage>
</organism>
<evidence type="ECO:0000313" key="2">
    <source>
        <dbReference type="EMBL" id="QDZ92944.1"/>
    </source>
</evidence>
<dbReference type="PANTHER" id="PTHR33525:SF3">
    <property type="entry name" value="RIBONUCLEASE Y"/>
    <property type="match status" value="1"/>
</dbReference>
<dbReference type="EMBL" id="CP031775">
    <property type="protein sequence ID" value="QDZ92944.1"/>
    <property type="molecule type" value="Genomic_DNA"/>
</dbReference>
<dbReference type="PANTHER" id="PTHR33525">
    <property type="match status" value="1"/>
</dbReference>